<organism evidence="2 3">
    <name type="scientific">Phragmitibacter flavus</name>
    <dbReference type="NCBI Taxonomy" id="2576071"/>
    <lineage>
        <taxon>Bacteria</taxon>
        <taxon>Pseudomonadati</taxon>
        <taxon>Verrucomicrobiota</taxon>
        <taxon>Verrucomicrobiia</taxon>
        <taxon>Verrucomicrobiales</taxon>
        <taxon>Verrucomicrobiaceae</taxon>
        <taxon>Phragmitibacter</taxon>
    </lineage>
</organism>
<evidence type="ECO:0000256" key="1">
    <source>
        <dbReference type="SAM" id="SignalP"/>
    </source>
</evidence>
<feature type="chain" id="PRO_5024392066" evidence="1">
    <location>
        <begin position="22"/>
        <end position="322"/>
    </location>
</feature>
<gene>
    <name evidence="2" type="ORF">FEM03_10640</name>
</gene>
<feature type="signal peptide" evidence="1">
    <location>
        <begin position="1"/>
        <end position="21"/>
    </location>
</feature>
<dbReference type="NCBIfam" id="TIGR02595">
    <property type="entry name" value="PEP_CTERM"/>
    <property type="match status" value="1"/>
</dbReference>
<evidence type="ECO:0000313" key="3">
    <source>
        <dbReference type="Proteomes" id="UP000306196"/>
    </source>
</evidence>
<reference evidence="2 3" key="1">
    <citation type="submission" date="2019-05" db="EMBL/GenBank/DDBJ databases">
        <title>Verrucobacter flavum gen. nov., sp. nov. a new member of the family Verrucomicrobiaceae.</title>
        <authorList>
            <person name="Szuroczki S."/>
            <person name="Abbaszade G."/>
            <person name="Szabo A."/>
            <person name="Felfoldi T."/>
            <person name="Schumann P."/>
            <person name="Boka K."/>
            <person name="Keki Z."/>
            <person name="Toumi M."/>
            <person name="Toth E."/>
        </authorList>
    </citation>
    <scope>NUCLEOTIDE SEQUENCE [LARGE SCALE GENOMIC DNA]</scope>
    <source>
        <strain evidence="2 3">MG-N-17</strain>
    </source>
</reference>
<name>A0A5R8KEM7_9BACT</name>
<dbReference type="RefSeq" id="WP_138086229.1">
    <property type="nucleotide sequence ID" value="NZ_VAUV01000007.1"/>
</dbReference>
<comment type="caution">
    <text evidence="2">The sequence shown here is derived from an EMBL/GenBank/DDBJ whole genome shotgun (WGS) entry which is preliminary data.</text>
</comment>
<keyword evidence="3" id="KW-1185">Reference proteome</keyword>
<evidence type="ECO:0000313" key="2">
    <source>
        <dbReference type="EMBL" id="TLD70758.1"/>
    </source>
</evidence>
<dbReference type="AlphaFoldDB" id="A0A5R8KEM7"/>
<dbReference type="InterPro" id="IPR013424">
    <property type="entry name" value="Ice-binding_C"/>
</dbReference>
<proteinExistence type="predicted"/>
<dbReference type="Proteomes" id="UP000306196">
    <property type="component" value="Unassembled WGS sequence"/>
</dbReference>
<accession>A0A5R8KEM7</accession>
<protein>
    <submittedName>
        <fullName evidence="2">PEP-CTERM sorting domain-containing protein</fullName>
    </submittedName>
</protein>
<keyword evidence="1" id="KW-0732">Signal</keyword>
<sequence length="322" mass="33653">MKHLAAITLLGLVTFVVPGKAAILVHDGFASGGATPASDQYRTTGDYRQIAIAYRDFNNPTTDNGGQNPTTLGFQNPWTTAQFTSSGVYLRAQATSLTYTSADSISLITTAGSASLFRNGVSGAPDAKTYSRDISVTGALPSTLYFSVLVSFDANQPILFQTQTLGSSVKPHFGFGIDTNGLGFVSTSTTIGTAGTVTNTASALATNTTHLLVLKVEQTSNAVVDTLTLYVNPQLGSEGLNTAAASFTGDFFVAQNAAFELSSLFVTGTPNGSATAPTTRGVTFDEFRISTSWNDIATAVPEPTRAALFALGLSLCLVRRRP</sequence>
<dbReference type="EMBL" id="VAUV01000007">
    <property type="protein sequence ID" value="TLD70758.1"/>
    <property type="molecule type" value="Genomic_DNA"/>
</dbReference>